<organism evidence="9 10">
    <name type="scientific">Sedimentisphaera cyanobacteriorum</name>
    <dbReference type="NCBI Taxonomy" id="1940790"/>
    <lineage>
        <taxon>Bacteria</taxon>
        <taxon>Pseudomonadati</taxon>
        <taxon>Planctomycetota</taxon>
        <taxon>Phycisphaerae</taxon>
        <taxon>Sedimentisphaerales</taxon>
        <taxon>Sedimentisphaeraceae</taxon>
        <taxon>Sedimentisphaera</taxon>
    </lineage>
</organism>
<keyword evidence="3" id="KW-0808">Transferase</keyword>
<protein>
    <submittedName>
        <fullName evidence="9">Uncharacterized protein</fullName>
    </submittedName>
</protein>
<feature type="transmembrane region" description="Helical" evidence="8">
    <location>
        <begin position="123"/>
        <end position="144"/>
    </location>
</feature>
<dbReference type="Pfam" id="PF09594">
    <property type="entry name" value="GT87"/>
    <property type="match status" value="1"/>
</dbReference>
<dbReference type="GO" id="GO:0016758">
    <property type="term" value="F:hexosyltransferase activity"/>
    <property type="evidence" value="ECO:0007669"/>
    <property type="project" value="InterPro"/>
</dbReference>
<evidence type="ECO:0000256" key="4">
    <source>
        <dbReference type="ARBA" id="ARBA00022692"/>
    </source>
</evidence>
<sequence>MLKKIVYSRKLVYCATGLFGFIALARLVKVLIKDRNFIDFLAYYDVSKTVRTGLNPYILENLSHQWGEPPMVFPGYSALFYPFTFLSSDAAGYVFLLLNAVIAVGLFYLLFKKKGLMNKGKTGLLDSGFLLSLFVFMSSTPYFASINHGQSTIFVSFFLISLLLIRPFYLKVIFFAAAAVLKYSMLPLFGPVLFLKKRHKLCICSFVLFLVFGAVPMVFGHNLIELYSSYVDNIFYWVNIYGFNSYEGGGYNMLQLDFIAVKWLQISAKTLCGAIFIYSLYLSRKDKDISMHLIFLTACLTMLISYHRLYDLVFILPFALYLINIYLRKQEFFKAAVTAGFVGFFIVPESIIYRAAEFLGSFVKGNSIVYLTSFNGAQQYQHMFPVYPIVCIFLSIWAFYLFVARDKNSQNSVE</sequence>
<keyword evidence="6 8" id="KW-0472">Membrane</keyword>
<dbReference type="KEGG" id="pbu:L21SP3_00695"/>
<evidence type="ECO:0000256" key="2">
    <source>
        <dbReference type="ARBA" id="ARBA00022475"/>
    </source>
</evidence>
<evidence type="ECO:0000256" key="5">
    <source>
        <dbReference type="ARBA" id="ARBA00022989"/>
    </source>
</evidence>
<evidence type="ECO:0000256" key="7">
    <source>
        <dbReference type="ARBA" id="ARBA00024033"/>
    </source>
</evidence>
<feature type="transmembrane region" description="Helical" evidence="8">
    <location>
        <begin position="12"/>
        <end position="32"/>
    </location>
</feature>
<accession>A0A1Q2HN80</accession>
<keyword evidence="5 8" id="KW-1133">Transmembrane helix</keyword>
<evidence type="ECO:0000256" key="3">
    <source>
        <dbReference type="ARBA" id="ARBA00022679"/>
    </source>
</evidence>
<gene>
    <name evidence="9" type="ORF">L21SP3_00695</name>
</gene>
<feature type="transmembrane region" description="Helical" evidence="8">
    <location>
        <begin position="312"/>
        <end position="328"/>
    </location>
</feature>
<feature type="transmembrane region" description="Helical" evidence="8">
    <location>
        <begin position="263"/>
        <end position="282"/>
    </location>
</feature>
<dbReference type="EMBL" id="CP019633">
    <property type="protein sequence ID" value="AQQ08902.1"/>
    <property type="molecule type" value="Genomic_DNA"/>
</dbReference>
<feature type="transmembrane region" description="Helical" evidence="8">
    <location>
        <begin position="289"/>
        <end position="306"/>
    </location>
</feature>
<evidence type="ECO:0000256" key="1">
    <source>
        <dbReference type="ARBA" id="ARBA00004651"/>
    </source>
</evidence>
<dbReference type="STRING" id="1940790.L21SP3_00695"/>
<comment type="subcellular location">
    <subcellularLocation>
        <location evidence="1">Cell membrane</location>
        <topology evidence="1">Multi-pass membrane protein</topology>
    </subcellularLocation>
</comment>
<reference evidence="10" key="1">
    <citation type="submission" date="2017-02" db="EMBL/GenBank/DDBJ databases">
        <title>Comparative genomics and description of representatives of a novel lineage of planctomycetes thriving in anoxic sediments.</title>
        <authorList>
            <person name="Spring S."/>
            <person name="Bunk B."/>
            <person name="Sproer C."/>
            <person name="Klenk H.-P."/>
        </authorList>
    </citation>
    <scope>NUCLEOTIDE SEQUENCE [LARGE SCALE GENOMIC DNA]</scope>
    <source>
        <strain evidence="10">L21-RPul-D3</strain>
    </source>
</reference>
<evidence type="ECO:0000313" key="9">
    <source>
        <dbReference type="EMBL" id="AQQ08902.1"/>
    </source>
</evidence>
<keyword evidence="10" id="KW-1185">Reference proteome</keyword>
<feature type="transmembrane region" description="Helical" evidence="8">
    <location>
        <begin position="335"/>
        <end position="356"/>
    </location>
</feature>
<keyword evidence="2" id="KW-1003">Cell membrane</keyword>
<comment type="similarity">
    <text evidence="7">Belongs to the glycosyltransferase 87 family.</text>
</comment>
<keyword evidence="4 8" id="KW-0812">Transmembrane</keyword>
<dbReference type="InterPro" id="IPR018584">
    <property type="entry name" value="GT87"/>
</dbReference>
<proteinExistence type="inferred from homology"/>
<feature type="transmembrane region" description="Helical" evidence="8">
    <location>
        <begin position="90"/>
        <end position="111"/>
    </location>
</feature>
<evidence type="ECO:0000256" key="6">
    <source>
        <dbReference type="ARBA" id="ARBA00023136"/>
    </source>
</evidence>
<dbReference type="Proteomes" id="UP000188273">
    <property type="component" value="Chromosome"/>
</dbReference>
<dbReference type="AlphaFoldDB" id="A0A1Q2HN80"/>
<name>A0A1Q2HN80_9BACT</name>
<evidence type="ECO:0000313" key="10">
    <source>
        <dbReference type="Proteomes" id="UP000188273"/>
    </source>
</evidence>
<feature type="transmembrane region" description="Helical" evidence="8">
    <location>
        <begin position="201"/>
        <end position="219"/>
    </location>
</feature>
<dbReference type="GO" id="GO:0005886">
    <property type="term" value="C:plasma membrane"/>
    <property type="evidence" value="ECO:0007669"/>
    <property type="project" value="UniProtKB-SubCell"/>
</dbReference>
<evidence type="ECO:0000256" key="8">
    <source>
        <dbReference type="SAM" id="Phobius"/>
    </source>
</evidence>
<dbReference type="OrthoDB" id="9554225at2"/>
<feature type="transmembrane region" description="Helical" evidence="8">
    <location>
        <begin position="384"/>
        <end position="403"/>
    </location>
</feature>
<dbReference type="RefSeq" id="WP_077539368.1">
    <property type="nucleotide sequence ID" value="NZ_CP019633.1"/>
</dbReference>